<dbReference type="AlphaFoldDB" id="C1E4W5"/>
<dbReference type="eggNOG" id="ENOG502S5N1">
    <property type="taxonomic scope" value="Eukaryota"/>
</dbReference>
<dbReference type="KEGG" id="mis:MICPUN_58180"/>
<keyword evidence="2" id="KW-0812">Transmembrane</keyword>
<reference evidence="3 4" key="1">
    <citation type="journal article" date="2009" name="Science">
        <title>Green evolution and dynamic adaptations revealed by genomes of the marine picoeukaryotes Micromonas.</title>
        <authorList>
            <person name="Worden A.Z."/>
            <person name="Lee J.H."/>
            <person name="Mock T."/>
            <person name="Rouze P."/>
            <person name="Simmons M.P."/>
            <person name="Aerts A.L."/>
            <person name="Allen A.E."/>
            <person name="Cuvelier M.L."/>
            <person name="Derelle E."/>
            <person name="Everett M.V."/>
            <person name="Foulon E."/>
            <person name="Grimwood J."/>
            <person name="Gundlach H."/>
            <person name="Henrissat B."/>
            <person name="Napoli C."/>
            <person name="McDonald S.M."/>
            <person name="Parker M.S."/>
            <person name="Rombauts S."/>
            <person name="Salamov A."/>
            <person name="Von Dassow P."/>
            <person name="Badger J.H."/>
            <person name="Coutinho P.M."/>
            <person name="Demir E."/>
            <person name="Dubchak I."/>
            <person name="Gentemann C."/>
            <person name="Eikrem W."/>
            <person name="Gready J.E."/>
            <person name="John U."/>
            <person name="Lanier W."/>
            <person name="Lindquist E.A."/>
            <person name="Lucas S."/>
            <person name="Mayer K.F."/>
            <person name="Moreau H."/>
            <person name="Not F."/>
            <person name="Otillar R."/>
            <person name="Panaud O."/>
            <person name="Pangilinan J."/>
            <person name="Paulsen I."/>
            <person name="Piegu B."/>
            <person name="Poliakov A."/>
            <person name="Robbens S."/>
            <person name="Schmutz J."/>
            <person name="Toulza E."/>
            <person name="Wyss T."/>
            <person name="Zelensky A."/>
            <person name="Zhou K."/>
            <person name="Armbrust E.V."/>
            <person name="Bhattacharya D."/>
            <person name="Goodenough U.W."/>
            <person name="Van de Peer Y."/>
            <person name="Grigoriev I.V."/>
        </authorList>
    </citation>
    <scope>NUCLEOTIDE SEQUENCE [LARGE SCALE GENOMIC DNA]</scope>
    <source>
        <strain evidence="4">RCC299 / NOUM17</strain>
    </source>
</reference>
<accession>C1E4W5</accession>
<dbReference type="RefSeq" id="XP_002501934.1">
    <property type="nucleotide sequence ID" value="XM_002501888.1"/>
</dbReference>
<feature type="transmembrane region" description="Helical" evidence="2">
    <location>
        <begin position="6"/>
        <end position="29"/>
    </location>
</feature>
<keyword evidence="2" id="KW-0472">Membrane</keyword>
<organism evidence="3 4">
    <name type="scientific">Micromonas commoda (strain RCC299 / NOUM17 / CCMP2709)</name>
    <name type="common">Picoplanktonic green alga</name>
    <dbReference type="NCBI Taxonomy" id="296587"/>
    <lineage>
        <taxon>Eukaryota</taxon>
        <taxon>Viridiplantae</taxon>
        <taxon>Chlorophyta</taxon>
        <taxon>Mamiellophyceae</taxon>
        <taxon>Mamiellales</taxon>
        <taxon>Mamiellaceae</taxon>
        <taxon>Micromonas</taxon>
    </lineage>
</organism>
<keyword evidence="2" id="KW-1133">Transmembrane helix</keyword>
<evidence type="ECO:0000256" key="1">
    <source>
        <dbReference type="SAM" id="MobiDB-lite"/>
    </source>
</evidence>
<dbReference type="GeneID" id="8242817"/>
<gene>
    <name evidence="3" type="ORF">MICPUN_58180</name>
</gene>
<proteinExistence type="predicted"/>
<name>C1E4W5_MICCC</name>
<sequence>MTPEEALLALRAVATLRTALLGLALYAFARLTVYVWRPLLDRVFVSTSVVRFVPYDASAMGSVTVCVDCTHRNLPTLTHHKDGSTPKHLRGDTSTDTVFNALRAGWRPLKIANAVTCNHFDIDGLISAWALIEPLKALEHEDVLRETARIGDFRELRVTRGRGDGGAEGAEGAEGADSGDAFGMWSETTAALRLCAWINSVERTLFTRPFEGNEHRESARKYAHFLPLVADALNAVEPRAGSTTEADDAAAERSGLHSGDEEVARVLDGVTRLYGTGFDEGESPVREAWDDLGVCVVRCESPVHYYALFSLATDADVVVAIYSGGRYEVECRYTGFVDYRSRATWPRFNLRALASTLNTRDAAVTSRGSHLRWDVSGYTDPGPVLRLDDTRPGEKLSRAERYGSPDERRIHVSALTPEAFLLTVRAFFEHAARGARTHLGVSDNSKIAKRDWSWRETHELNAKIDWAGFNEGV</sequence>
<dbReference type="OrthoDB" id="26679at2759"/>
<dbReference type="InParanoid" id="C1E4W5"/>
<evidence type="ECO:0000313" key="3">
    <source>
        <dbReference type="EMBL" id="ACO63192.1"/>
    </source>
</evidence>
<evidence type="ECO:0000313" key="4">
    <source>
        <dbReference type="Proteomes" id="UP000002009"/>
    </source>
</evidence>
<dbReference type="EMBL" id="CP001325">
    <property type="protein sequence ID" value="ACO63192.1"/>
    <property type="molecule type" value="Genomic_DNA"/>
</dbReference>
<protein>
    <submittedName>
        <fullName evidence="3">Uncharacterized protein</fullName>
    </submittedName>
</protein>
<dbReference type="Proteomes" id="UP000002009">
    <property type="component" value="Chromosome 4"/>
</dbReference>
<feature type="region of interest" description="Disordered" evidence="1">
    <location>
        <begin position="160"/>
        <end position="179"/>
    </location>
</feature>
<evidence type="ECO:0000256" key="2">
    <source>
        <dbReference type="SAM" id="Phobius"/>
    </source>
</evidence>
<dbReference type="InterPro" id="IPR046509">
    <property type="entry name" value="DUF6687"/>
</dbReference>
<dbReference type="Pfam" id="PF20392">
    <property type="entry name" value="DUF6687"/>
    <property type="match status" value="1"/>
</dbReference>
<keyword evidence="4" id="KW-1185">Reference proteome</keyword>